<feature type="domain" description="Solute-binding protein family 3/N-terminal" evidence="5">
    <location>
        <begin position="35"/>
        <end position="257"/>
    </location>
</feature>
<evidence type="ECO:0000256" key="1">
    <source>
        <dbReference type="ARBA" id="ARBA00004196"/>
    </source>
</evidence>
<accession>A0A2J6WNX0</accession>
<dbReference type="SMART" id="SM00079">
    <property type="entry name" value="PBPe"/>
    <property type="match status" value="1"/>
</dbReference>
<evidence type="ECO:0000259" key="5">
    <source>
        <dbReference type="SMART" id="SM00062"/>
    </source>
</evidence>
<dbReference type="AlphaFoldDB" id="A0A2J6WNX0"/>
<dbReference type="GO" id="GO:0030313">
    <property type="term" value="C:cell envelope"/>
    <property type="evidence" value="ECO:0007669"/>
    <property type="project" value="UniProtKB-SubCell"/>
</dbReference>
<dbReference type="Pfam" id="PF00497">
    <property type="entry name" value="SBP_bac_3"/>
    <property type="match status" value="1"/>
</dbReference>
<dbReference type="EMBL" id="PNIN01000031">
    <property type="protein sequence ID" value="PMP71949.1"/>
    <property type="molecule type" value="Genomic_DNA"/>
</dbReference>
<gene>
    <name evidence="7" type="ORF">C0187_02730</name>
</gene>
<evidence type="ECO:0000313" key="8">
    <source>
        <dbReference type="Proteomes" id="UP000242881"/>
    </source>
</evidence>
<evidence type="ECO:0000256" key="4">
    <source>
        <dbReference type="RuleBase" id="RU003744"/>
    </source>
</evidence>
<dbReference type="PANTHER" id="PTHR35936:SF38">
    <property type="entry name" value="GLUTAMINE-BINDING PERIPLASMIC PROTEIN"/>
    <property type="match status" value="1"/>
</dbReference>
<feature type="domain" description="Ionotropic glutamate receptor C-terminal" evidence="6">
    <location>
        <begin position="35"/>
        <end position="256"/>
    </location>
</feature>
<dbReference type="SMART" id="SM00062">
    <property type="entry name" value="PBPb"/>
    <property type="match status" value="1"/>
</dbReference>
<dbReference type="GO" id="GO:0015276">
    <property type="term" value="F:ligand-gated monoatomic ion channel activity"/>
    <property type="evidence" value="ECO:0007669"/>
    <property type="project" value="InterPro"/>
</dbReference>
<comment type="subcellular location">
    <subcellularLocation>
        <location evidence="1">Cell envelope</location>
    </subcellularLocation>
</comment>
<keyword evidence="3" id="KW-0732">Signal</keyword>
<evidence type="ECO:0000256" key="2">
    <source>
        <dbReference type="ARBA" id="ARBA00010333"/>
    </source>
</evidence>
<dbReference type="SUPFAM" id="SSF53850">
    <property type="entry name" value="Periplasmic binding protein-like II"/>
    <property type="match status" value="1"/>
</dbReference>
<dbReference type="Proteomes" id="UP000242881">
    <property type="component" value="Unassembled WGS sequence"/>
</dbReference>
<sequence length="264" mass="29548">MKRIFFALIMVIMVFAIGFAEDKKSTLDSIIKRGKIKVGMSTFVPWAMQTKSGEWIGFEIDVAKRLAKDMGVGIEFVPTKWSGIIPSLLTGNYDIIIGGMGITPERALKVEFSIPYDYSGMAIVANRSKTKANSLSELNNPDVTIVARLGTTAAETAKKFFPKAKLKLFDDEPQAIQELLNGRATAFISSAPLPAFLAIDHSSKLYQPVKGTFTKEPIGFAVRKGDQEFLNYLNSWITVVSSEGWLEERKKYWFESKDWEKLLK</sequence>
<proteinExistence type="inferred from homology"/>
<dbReference type="PROSITE" id="PS01039">
    <property type="entry name" value="SBP_BACTERIAL_3"/>
    <property type="match status" value="1"/>
</dbReference>
<name>A0A2J6WNX0_9BACT</name>
<dbReference type="InterPro" id="IPR018313">
    <property type="entry name" value="SBP_3_CS"/>
</dbReference>
<dbReference type="CDD" id="cd13629">
    <property type="entry name" value="PBP2_Dsm1740"/>
    <property type="match status" value="1"/>
</dbReference>
<comment type="similarity">
    <text evidence="2 4">Belongs to the bacterial solute-binding protein 3 family.</text>
</comment>
<comment type="caution">
    <text evidence="7">The sequence shown here is derived from an EMBL/GenBank/DDBJ whole genome shotgun (WGS) entry which is preliminary data.</text>
</comment>
<evidence type="ECO:0000313" key="7">
    <source>
        <dbReference type="EMBL" id="PMP71949.1"/>
    </source>
</evidence>
<protein>
    <submittedName>
        <fullName evidence="7">Amino acid ABC transporter substrate-binding protein</fullName>
    </submittedName>
</protein>
<dbReference type="GO" id="GO:0016020">
    <property type="term" value="C:membrane"/>
    <property type="evidence" value="ECO:0007669"/>
    <property type="project" value="InterPro"/>
</dbReference>
<dbReference type="InterPro" id="IPR001320">
    <property type="entry name" value="Iontro_rcpt_C"/>
</dbReference>
<evidence type="ECO:0000259" key="6">
    <source>
        <dbReference type="SMART" id="SM00079"/>
    </source>
</evidence>
<dbReference type="InterPro" id="IPR001638">
    <property type="entry name" value="Solute-binding_3/MltF_N"/>
</dbReference>
<organism evidence="7 8">
    <name type="scientific">Calditerrivibrio nitroreducens</name>
    <dbReference type="NCBI Taxonomy" id="477976"/>
    <lineage>
        <taxon>Bacteria</taxon>
        <taxon>Pseudomonadati</taxon>
        <taxon>Deferribacterota</taxon>
        <taxon>Deferribacteres</taxon>
        <taxon>Deferribacterales</taxon>
        <taxon>Calditerrivibrionaceae</taxon>
    </lineage>
</organism>
<dbReference type="PANTHER" id="PTHR35936">
    <property type="entry name" value="MEMBRANE-BOUND LYTIC MUREIN TRANSGLYCOSYLASE F"/>
    <property type="match status" value="1"/>
</dbReference>
<evidence type="ECO:0000256" key="3">
    <source>
        <dbReference type="ARBA" id="ARBA00022729"/>
    </source>
</evidence>
<dbReference type="Gene3D" id="3.40.190.10">
    <property type="entry name" value="Periplasmic binding protein-like II"/>
    <property type="match status" value="2"/>
</dbReference>
<reference evidence="7 8" key="1">
    <citation type="submission" date="2018-01" db="EMBL/GenBank/DDBJ databases">
        <title>Metagenomic assembled genomes from two thermal pools in the Uzon Caldera, Kamchatka, Russia.</title>
        <authorList>
            <person name="Wilkins L."/>
            <person name="Ettinger C."/>
        </authorList>
    </citation>
    <scope>NUCLEOTIDE SEQUENCE [LARGE SCALE GENOMIC DNA]</scope>
    <source>
        <strain evidence="7">ZAV-05</strain>
    </source>
</reference>